<sequence length="184" mass="21170">MISETIKNRRSVFPAQYNNQPITKEEISTILEAANWAPTHKRTEPWRFKVFHGTSQVALGKFVAEIYKQTTDTFSEFTYNKFMDSPVKAGCVIAICMQRDPNESLPEWEEVAATAMAVQNMWLTAHEMSIGAYWASPGIIKYMDKFIQLEEGERCLGFFYLGKFDDELSEGTRKTSIEEKTVWV</sequence>
<dbReference type="SUPFAM" id="SSF55469">
    <property type="entry name" value="FMN-dependent nitroreductase-like"/>
    <property type="match status" value="1"/>
</dbReference>
<evidence type="ECO:0000256" key="2">
    <source>
        <dbReference type="ARBA" id="ARBA00022630"/>
    </source>
</evidence>
<evidence type="ECO:0000313" key="10">
    <source>
        <dbReference type="EMBL" id="TXD69264.1"/>
    </source>
</evidence>
<dbReference type="OrthoDB" id="9804207at2"/>
<accession>A0A5C6YQH1</accession>
<evidence type="ECO:0000313" key="11">
    <source>
        <dbReference type="Proteomes" id="UP000321945"/>
    </source>
</evidence>
<gene>
    <name evidence="10" type="ORF">ESV24_07840</name>
</gene>
<dbReference type="InterPro" id="IPR029479">
    <property type="entry name" value="Nitroreductase"/>
</dbReference>
<keyword evidence="6 7" id="KW-0520">NAD</keyword>
<evidence type="ECO:0000256" key="7">
    <source>
        <dbReference type="PIRNR" id="PIRNR000232"/>
    </source>
</evidence>
<feature type="domain" description="Nitroreductase" evidence="9">
    <location>
        <begin position="6"/>
        <end position="163"/>
    </location>
</feature>
<keyword evidence="3 7" id="KW-0288">FMN</keyword>
<name>A0A5C6YQH1_9FLAO</name>
<evidence type="ECO:0000256" key="5">
    <source>
        <dbReference type="ARBA" id="ARBA00023002"/>
    </source>
</evidence>
<keyword evidence="4 7" id="KW-0521">NADP</keyword>
<keyword evidence="5 7" id="KW-0560">Oxidoreductase</keyword>
<keyword evidence="11" id="KW-1185">Reference proteome</keyword>
<dbReference type="GO" id="GO:0016491">
    <property type="term" value="F:oxidoreductase activity"/>
    <property type="evidence" value="ECO:0007669"/>
    <property type="project" value="UniProtKB-UniRule"/>
</dbReference>
<comment type="caution">
    <text evidence="10">The sequence shown here is derived from an EMBL/GenBank/DDBJ whole genome shotgun (WGS) entry which is preliminary data.</text>
</comment>
<dbReference type="Gene3D" id="3.40.109.10">
    <property type="entry name" value="NADH Oxidase"/>
    <property type="match status" value="1"/>
</dbReference>
<dbReference type="RefSeq" id="WP_111814300.1">
    <property type="nucleotide sequence ID" value="NZ_CBCRZQ010000002.1"/>
</dbReference>
<dbReference type="PIRSF" id="PIRSF000232">
    <property type="entry name" value="YdjA"/>
    <property type="match status" value="1"/>
</dbReference>
<protein>
    <recommendedName>
        <fullName evidence="7">Putative NAD(P)H nitroreductase</fullName>
        <ecNumber evidence="7">1.-.-.-</ecNumber>
    </recommendedName>
</protein>
<feature type="binding site" description="in other chain" evidence="8">
    <location>
        <begin position="9"/>
        <end position="11"/>
    </location>
    <ligand>
        <name>FMN</name>
        <dbReference type="ChEBI" id="CHEBI:58210"/>
        <note>ligand shared between dimeric partners</note>
    </ligand>
</feature>
<keyword evidence="2 7" id="KW-0285">Flavoprotein</keyword>
<reference evidence="10 11" key="1">
    <citation type="submission" date="2019-08" db="EMBL/GenBank/DDBJ databases">
        <title>Genome of Aequorivita lipolytica Y10-2 (type strain).</title>
        <authorList>
            <person name="Bowman J.P."/>
        </authorList>
    </citation>
    <scope>NUCLEOTIDE SEQUENCE [LARGE SCALE GENOMIC DNA]</scope>
    <source>
        <strain evidence="10 11">Y10-2</strain>
    </source>
</reference>
<feature type="binding site" evidence="8">
    <location>
        <position position="40"/>
    </location>
    <ligand>
        <name>FMN</name>
        <dbReference type="ChEBI" id="CHEBI:58210"/>
        <note>ligand shared between dimeric partners</note>
    </ligand>
</feature>
<comment type="cofactor">
    <cofactor evidence="8">
        <name>FMN</name>
        <dbReference type="ChEBI" id="CHEBI:58210"/>
    </cofactor>
    <text evidence="8">Binds 1 FMN per subunit.</text>
</comment>
<evidence type="ECO:0000256" key="4">
    <source>
        <dbReference type="ARBA" id="ARBA00022857"/>
    </source>
</evidence>
<comment type="similarity">
    <text evidence="1 7">Belongs to the nitroreductase family.</text>
</comment>
<dbReference type="Pfam" id="PF00881">
    <property type="entry name" value="Nitroreductase"/>
    <property type="match status" value="1"/>
</dbReference>
<proteinExistence type="inferred from homology"/>
<feature type="binding site" description="in other chain" evidence="8">
    <location>
        <begin position="134"/>
        <end position="136"/>
    </location>
    <ligand>
        <name>FMN</name>
        <dbReference type="ChEBI" id="CHEBI:58210"/>
        <note>ligand shared between dimeric partners</note>
    </ligand>
</feature>
<dbReference type="EC" id="1.-.-.-" evidence="7"/>
<organism evidence="10 11">
    <name type="scientific">Aequorivita lipolytica</name>
    <dbReference type="NCBI Taxonomy" id="153267"/>
    <lineage>
        <taxon>Bacteria</taxon>
        <taxon>Pseudomonadati</taxon>
        <taxon>Bacteroidota</taxon>
        <taxon>Flavobacteriia</taxon>
        <taxon>Flavobacteriales</taxon>
        <taxon>Flavobacteriaceae</taxon>
        <taxon>Aequorivita</taxon>
    </lineage>
</organism>
<dbReference type="InterPro" id="IPR026021">
    <property type="entry name" value="YdjA-like"/>
</dbReference>
<evidence type="ECO:0000256" key="8">
    <source>
        <dbReference type="PIRSR" id="PIRSR000232-1"/>
    </source>
</evidence>
<dbReference type="InterPro" id="IPR000415">
    <property type="entry name" value="Nitroreductase-like"/>
</dbReference>
<dbReference type="AlphaFoldDB" id="A0A5C6YQH1"/>
<evidence type="ECO:0000256" key="3">
    <source>
        <dbReference type="ARBA" id="ARBA00022643"/>
    </source>
</evidence>
<dbReference type="InterPro" id="IPR052530">
    <property type="entry name" value="NAD(P)H_nitroreductase"/>
</dbReference>
<dbReference type="Proteomes" id="UP000321945">
    <property type="component" value="Unassembled WGS sequence"/>
</dbReference>
<dbReference type="PANTHER" id="PTHR43821">
    <property type="entry name" value="NAD(P)H NITROREDUCTASE YDJA-RELATED"/>
    <property type="match status" value="1"/>
</dbReference>
<evidence type="ECO:0000256" key="6">
    <source>
        <dbReference type="ARBA" id="ARBA00023027"/>
    </source>
</evidence>
<dbReference type="EMBL" id="VORU01000005">
    <property type="protein sequence ID" value="TXD69264.1"/>
    <property type="molecule type" value="Genomic_DNA"/>
</dbReference>
<dbReference type="CDD" id="cd02135">
    <property type="entry name" value="YdjA-like"/>
    <property type="match status" value="1"/>
</dbReference>
<evidence type="ECO:0000259" key="9">
    <source>
        <dbReference type="Pfam" id="PF00881"/>
    </source>
</evidence>
<evidence type="ECO:0000256" key="1">
    <source>
        <dbReference type="ARBA" id="ARBA00007118"/>
    </source>
</evidence>
<dbReference type="PANTHER" id="PTHR43821:SF1">
    <property type="entry name" value="NAD(P)H NITROREDUCTASE YDJA-RELATED"/>
    <property type="match status" value="1"/>
</dbReference>